<dbReference type="InterPro" id="IPR031982">
    <property type="entry name" value="PilE-like"/>
</dbReference>
<dbReference type="Pfam" id="PF07963">
    <property type="entry name" value="N_methyl"/>
    <property type="match status" value="1"/>
</dbReference>
<dbReference type="Pfam" id="PF16732">
    <property type="entry name" value="ComP_DUS"/>
    <property type="match status" value="1"/>
</dbReference>
<dbReference type="Proteomes" id="UP001228044">
    <property type="component" value="Unassembled WGS sequence"/>
</dbReference>
<protein>
    <submittedName>
        <fullName evidence="3">Type IV pilin protein</fullName>
    </submittedName>
</protein>
<dbReference type="Gene3D" id="3.30.700.10">
    <property type="entry name" value="Glycoprotein, Type 4 Pilin"/>
    <property type="match status" value="1"/>
</dbReference>
<dbReference type="PANTHER" id="PTHR30093:SF47">
    <property type="entry name" value="TYPE IV PILUS NON-CORE MINOR PILIN PILE"/>
    <property type="match status" value="1"/>
</dbReference>
<dbReference type="NCBIfam" id="TIGR02532">
    <property type="entry name" value="IV_pilin_GFxxxE"/>
    <property type="match status" value="1"/>
</dbReference>
<keyword evidence="2" id="KW-0812">Transmembrane</keyword>
<evidence type="ECO:0000313" key="3">
    <source>
        <dbReference type="EMBL" id="MDN3920560.1"/>
    </source>
</evidence>
<keyword evidence="1" id="KW-0488">Methylation</keyword>
<dbReference type="InterPro" id="IPR045584">
    <property type="entry name" value="Pilin-like"/>
</dbReference>
<accession>A0ABT8DQC8</accession>
<evidence type="ECO:0000313" key="4">
    <source>
        <dbReference type="Proteomes" id="UP001228044"/>
    </source>
</evidence>
<keyword evidence="4" id="KW-1185">Reference proteome</keyword>
<dbReference type="InterPro" id="IPR012902">
    <property type="entry name" value="N_methyl_site"/>
</dbReference>
<dbReference type="EMBL" id="JAUHHC010000002">
    <property type="protein sequence ID" value="MDN3920560.1"/>
    <property type="molecule type" value="Genomic_DNA"/>
</dbReference>
<keyword evidence="2" id="KW-1133">Transmembrane helix</keyword>
<name>A0ABT8DQC8_9BURK</name>
<comment type="caution">
    <text evidence="3">The sequence shown here is derived from an EMBL/GenBank/DDBJ whole genome shotgun (WGS) entry which is preliminary data.</text>
</comment>
<evidence type="ECO:0000256" key="2">
    <source>
        <dbReference type="SAM" id="Phobius"/>
    </source>
</evidence>
<proteinExistence type="predicted"/>
<evidence type="ECO:0000256" key="1">
    <source>
        <dbReference type="ARBA" id="ARBA00022481"/>
    </source>
</evidence>
<dbReference type="SUPFAM" id="SSF54523">
    <property type="entry name" value="Pili subunits"/>
    <property type="match status" value="1"/>
</dbReference>
<reference evidence="3 4" key="1">
    <citation type="submission" date="2023-06" db="EMBL/GenBank/DDBJ databases">
        <title>Pelomonas sp. PFR6 16S ribosomal RNA gene Genome sequencing and assembly.</title>
        <authorList>
            <person name="Woo H."/>
        </authorList>
    </citation>
    <scope>NUCLEOTIDE SEQUENCE [LARGE SCALE GENOMIC DNA]</scope>
    <source>
        <strain evidence="3 4">PFR6</strain>
    </source>
</reference>
<dbReference type="PRINTS" id="PR00813">
    <property type="entry name" value="BCTERIALGSPG"/>
</dbReference>
<dbReference type="RefSeq" id="WP_290358852.1">
    <property type="nucleotide sequence ID" value="NZ_JAUHHC010000002.1"/>
</dbReference>
<sequence length="162" mass="17694">MSRHRNLSFASHYRRALKCRGFTLAELLLVLVIIGVLLGVALPTYQRHVMKSRRSDAITSLSTVVQAQERWRSNNGSYASDLSALFSSAPPAPKYYVLSLNGLGDPESYVAGYQVHAKPISGGSQARDSDCSDIFIEVSGGNLNYRDSNPASTRAASICWPQ</sequence>
<dbReference type="InterPro" id="IPR000983">
    <property type="entry name" value="Bac_GSPG_pilin"/>
</dbReference>
<keyword evidence="2" id="KW-0472">Membrane</keyword>
<gene>
    <name evidence="3" type="ORF">QWJ38_09750</name>
</gene>
<feature type="transmembrane region" description="Helical" evidence="2">
    <location>
        <begin position="21"/>
        <end position="45"/>
    </location>
</feature>
<organism evidence="3 4">
    <name type="scientific">Roseateles violae</name>
    <dbReference type="NCBI Taxonomy" id="3058042"/>
    <lineage>
        <taxon>Bacteria</taxon>
        <taxon>Pseudomonadati</taxon>
        <taxon>Pseudomonadota</taxon>
        <taxon>Betaproteobacteria</taxon>
        <taxon>Burkholderiales</taxon>
        <taxon>Sphaerotilaceae</taxon>
        <taxon>Roseateles</taxon>
    </lineage>
</organism>
<dbReference type="PANTHER" id="PTHR30093">
    <property type="entry name" value="GENERAL SECRETION PATHWAY PROTEIN G"/>
    <property type="match status" value="1"/>
</dbReference>